<feature type="binding site" evidence="13">
    <location>
        <position position="176"/>
    </location>
    <ligand>
        <name>ATP</name>
        <dbReference type="ChEBI" id="CHEBI:30616"/>
    </ligand>
</feature>
<evidence type="ECO:0000256" key="1">
    <source>
        <dbReference type="ARBA" id="ARBA00004496"/>
    </source>
</evidence>
<dbReference type="InterPro" id="IPR042176">
    <property type="entry name" value="Pantoate_ligase_C"/>
</dbReference>
<feature type="active site" description="Proton donor" evidence="13">
    <location>
        <position position="37"/>
    </location>
</feature>
<dbReference type="SUPFAM" id="SSF52374">
    <property type="entry name" value="Nucleotidylyl transferase"/>
    <property type="match status" value="1"/>
</dbReference>
<dbReference type="Pfam" id="PF02569">
    <property type="entry name" value="Pantoate_ligase"/>
    <property type="match status" value="1"/>
</dbReference>
<proteinExistence type="inferred from homology"/>
<keyword evidence="9 13" id="KW-0547">Nucleotide-binding</keyword>
<evidence type="ECO:0000256" key="4">
    <source>
        <dbReference type="ARBA" id="ARBA00012219"/>
    </source>
</evidence>
<comment type="catalytic activity">
    <reaction evidence="11 13">
        <text>(R)-pantoate + beta-alanine + ATP = (R)-pantothenate + AMP + diphosphate + H(+)</text>
        <dbReference type="Rhea" id="RHEA:10912"/>
        <dbReference type="ChEBI" id="CHEBI:15378"/>
        <dbReference type="ChEBI" id="CHEBI:15980"/>
        <dbReference type="ChEBI" id="CHEBI:29032"/>
        <dbReference type="ChEBI" id="CHEBI:30616"/>
        <dbReference type="ChEBI" id="CHEBI:33019"/>
        <dbReference type="ChEBI" id="CHEBI:57966"/>
        <dbReference type="ChEBI" id="CHEBI:456215"/>
        <dbReference type="EC" id="6.3.2.1"/>
    </reaction>
</comment>
<comment type="subcellular location">
    <subcellularLocation>
        <location evidence="1 13">Cytoplasm</location>
    </subcellularLocation>
</comment>
<feature type="binding site" evidence="13">
    <location>
        <begin position="30"/>
        <end position="37"/>
    </location>
    <ligand>
        <name>ATP</name>
        <dbReference type="ChEBI" id="CHEBI:30616"/>
    </ligand>
</feature>
<dbReference type="FunFam" id="3.40.50.620:FF:000114">
    <property type="entry name" value="Pantothenate synthetase"/>
    <property type="match status" value="1"/>
</dbReference>
<keyword evidence="7 13" id="KW-0436">Ligase</keyword>
<keyword evidence="8 13" id="KW-0566">Pantothenate biosynthesis</keyword>
<keyword evidence="6 13" id="KW-0963">Cytoplasm</keyword>
<dbReference type="GO" id="GO:0015940">
    <property type="term" value="P:pantothenate biosynthetic process"/>
    <property type="evidence" value="ECO:0007669"/>
    <property type="project" value="UniProtKB-UniRule"/>
</dbReference>
<dbReference type="InterPro" id="IPR014729">
    <property type="entry name" value="Rossmann-like_a/b/a_fold"/>
</dbReference>
<dbReference type="NCBIfam" id="TIGR00018">
    <property type="entry name" value="panC"/>
    <property type="match status" value="1"/>
</dbReference>
<dbReference type="GO" id="GO:0005524">
    <property type="term" value="F:ATP binding"/>
    <property type="evidence" value="ECO:0007669"/>
    <property type="project" value="UniProtKB-KW"/>
</dbReference>
<sequence>MQILRTTEQATELVWQWRRRDATVGLVPTMGALHEGHLSLARTSVGRCDQTVATIFVNPTQFAPHEDLNNYPRTLDTDLEGLRREGVSAVFVPESDEIYPPGFSTAVQPPSVARSLEGEFRPTHFQGVATIVLKLFHILPTTHAFFGQKDYQQLCVIRAMVRDLNVSIEIVACPTVRETDGLAMSSRNRYLNPAQRIRALRLSAALNAAEHAVRDGQRDTIEIEQIMQSTLSADGPEQGVDSIDYATLVDAQTLQPIRQIHERAVALIAAKVGSTRLIDNRLIDP</sequence>
<evidence type="ECO:0000256" key="3">
    <source>
        <dbReference type="ARBA" id="ARBA00009256"/>
    </source>
</evidence>
<evidence type="ECO:0000256" key="11">
    <source>
        <dbReference type="ARBA" id="ARBA00048258"/>
    </source>
</evidence>
<feature type="binding site" evidence="13">
    <location>
        <begin position="147"/>
        <end position="150"/>
    </location>
    <ligand>
        <name>ATP</name>
        <dbReference type="ChEBI" id="CHEBI:30616"/>
    </ligand>
</feature>
<dbReference type="HAMAP" id="MF_00158">
    <property type="entry name" value="PanC"/>
    <property type="match status" value="1"/>
</dbReference>
<protein>
    <recommendedName>
        <fullName evidence="5 13">Pantothenate synthetase</fullName>
        <shortName evidence="13">PS</shortName>
        <ecNumber evidence="4 13">6.3.2.1</ecNumber>
    </recommendedName>
    <alternativeName>
        <fullName evidence="13">Pantoate--beta-alanine ligase</fullName>
    </alternativeName>
    <alternativeName>
        <fullName evidence="13">Pantoate-activating enzyme</fullName>
    </alternativeName>
</protein>
<evidence type="ECO:0000256" key="10">
    <source>
        <dbReference type="ARBA" id="ARBA00022840"/>
    </source>
</evidence>
<evidence type="ECO:0000256" key="13">
    <source>
        <dbReference type="HAMAP-Rule" id="MF_00158"/>
    </source>
</evidence>
<dbReference type="OrthoDB" id="9773087at2"/>
<dbReference type="EC" id="6.3.2.1" evidence="4 13"/>
<evidence type="ECO:0000313" key="14">
    <source>
        <dbReference type="EMBL" id="QDV44309.1"/>
    </source>
</evidence>
<dbReference type="RefSeq" id="WP_145388674.1">
    <property type="nucleotide sequence ID" value="NZ_CP037423.1"/>
</dbReference>
<dbReference type="UniPathway" id="UPA00028">
    <property type="reaction ID" value="UER00005"/>
</dbReference>
<evidence type="ECO:0000256" key="9">
    <source>
        <dbReference type="ARBA" id="ARBA00022741"/>
    </source>
</evidence>
<comment type="pathway">
    <text evidence="2 13">Cofactor biosynthesis; (R)-pantothenate biosynthesis; (R)-pantothenate from (R)-pantoate and beta-alanine: step 1/1.</text>
</comment>
<dbReference type="GO" id="GO:0004592">
    <property type="term" value="F:pantoate-beta-alanine ligase activity"/>
    <property type="evidence" value="ECO:0007669"/>
    <property type="project" value="UniProtKB-UniRule"/>
</dbReference>
<dbReference type="Gene3D" id="3.30.1300.10">
    <property type="entry name" value="Pantoate-beta-alanine ligase, C-terminal domain"/>
    <property type="match status" value="1"/>
</dbReference>
<reference evidence="14 15" key="1">
    <citation type="submission" date="2019-03" db="EMBL/GenBank/DDBJ databases">
        <title>Deep-cultivation of Planctomycetes and their phenomic and genomic characterization uncovers novel biology.</title>
        <authorList>
            <person name="Wiegand S."/>
            <person name="Jogler M."/>
            <person name="Boedeker C."/>
            <person name="Pinto D."/>
            <person name="Vollmers J."/>
            <person name="Rivas-Marin E."/>
            <person name="Kohn T."/>
            <person name="Peeters S.H."/>
            <person name="Heuer A."/>
            <person name="Rast P."/>
            <person name="Oberbeckmann S."/>
            <person name="Bunk B."/>
            <person name="Jeske O."/>
            <person name="Meyerdierks A."/>
            <person name="Storesund J.E."/>
            <person name="Kallscheuer N."/>
            <person name="Luecker S."/>
            <person name="Lage O.M."/>
            <person name="Pohl T."/>
            <person name="Merkel B.J."/>
            <person name="Hornburger P."/>
            <person name="Mueller R.-W."/>
            <person name="Bruemmer F."/>
            <person name="Labrenz M."/>
            <person name="Spormann A.M."/>
            <person name="Op den Camp H."/>
            <person name="Overmann J."/>
            <person name="Amann R."/>
            <person name="Jetten M.S.M."/>
            <person name="Mascher T."/>
            <person name="Medema M.H."/>
            <person name="Devos D.P."/>
            <person name="Kaster A.-K."/>
            <person name="Ovreas L."/>
            <person name="Rohde M."/>
            <person name="Galperin M.Y."/>
            <person name="Jogler C."/>
        </authorList>
    </citation>
    <scope>NUCLEOTIDE SEQUENCE [LARGE SCALE GENOMIC DNA]</scope>
    <source>
        <strain evidence="14 15">Enr13</strain>
    </source>
</reference>
<comment type="similarity">
    <text evidence="3 13">Belongs to the pantothenate synthetase family.</text>
</comment>
<dbReference type="PANTHER" id="PTHR21299">
    <property type="entry name" value="CYTIDYLATE KINASE/PANTOATE-BETA-ALANINE LIGASE"/>
    <property type="match status" value="1"/>
</dbReference>
<dbReference type="EMBL" id="CP037423">
    <property type="protein sequence ID" value="QDV44309.1"/>
    <property type="molecule type" value="Genomic_DNA"/>
</dbReference>
<name>A0A518HU10_9BACT</name>
<accession>A0A518HU10</accession>
<evidence type="ECO:0000256" key="2">
    <source>
        <dbReference type="ARBA" id="ARBA00004990"/>
    </source>
</evidence>
<keyword evidence="15" id="KW-1185">Reference proteome</keyword>
<feature type="binding site" evidence="13">
    <location>
        <position position="61"/>
    </location>
    <ligand>
        <name>beta-alanine</name>
        <dbReference type="ChEBI" id="CHEBI:57966"/>
    </ligand>
</feature>
<evidence type="ECO:0000256" key="5">
    <source>
        <dbReference type="ARBA" id="ARBA00014155"/>
    </source>
</evidence>
<dbReference type="AlphaFoldDB" id="A0A518HU10"/>
<dbReference type="KEGG" id="snep:Enr13x_41730"/>
<dbReference type="Proteomes" id="UP000319004">
    <property type="component" value="Chromosome"/>
</dbReference>
<comment type="miscellaneous">
    <text evidence="13">The reaction proceeds by a bi uni uni bi ping pong mechanism.</text>
</comment>
<evidence type="ECO:0000256" key="12">
    <source>
        <dbReference type="ARBA" id="ARBA00055042"/>
    </source>
</evidence>
<dbReference type="CDD" id="cd00560">
    <property type="entry name" value="PanC"/>
    <property type="match status" value="1"/>
</dbReference>
<dbReference type="Gene3D" id="3.40.50.620">
    <property type="entry name" value="HUPs"/>
    <property type="match status" value="1"/>
</dbReference>
<dbReference type="GO" id="GO:0005829">
    <property type="term" value="C:cytosol"/>
    <property type="evidence" value="ECO:0007669"/>
    <property type="project" value="TreeGrafter"/>
</dbReference>
<feature type="binding site" evidence="13">
    <location>
        <position position="153"/>
    </location>
    <ligand>
        <name>(R)-pantoate</name>
        <dbReference type="ChEBI" id="CHEBI:15980"/>
    </ligand>
</feature>
<evidence type="ECO:0000256" key="7">
    <source>
        <dbReference type="ARBA" id="ARBA00022598"/>
    </source>
</evidence>
<evidence type="ECO:0000256" key="6">
    <source>
        <dbReference type="ARBA" id="ARBA00022490"/>
    </source>
</evidence>
<feature type="binding site" evidence="13">
    <location>
        <begin position="184"/>
        <end position="187"/>
    </location>
    <ligand>
        <name>ATP</name>
        <dbReference type="ChEBI" id="CHEBI:30616"/>
    </ligand>
</feature>
<evidence type="ECO:0000313" key="15">
    <source>
        <dbReference type="Proteomes" id="UP000319004"/>
    </source>
</evidence>
<keyword evidence="10 13" id="KW-0067">ATP-binding</keyword>
<organism evidence="14 15">
    <name type="scientific">Stieleria neptunia</name>
    <dbReference type="NCBI Taxonomy" id="2527979"/>
    <lineage>
        <taxon>Bacteria</taxon>
        <taxon>Pseudomonadati</taxon>
        <taxon>Planctomycetota</taxon>
        <taxon>Planctomycetia</taxon>
        <taxon>Pirellulales</taxon>
        <taxon>Pirellulaceae</taxon>
        <taxon>Stieleria</taxon>
    </lineage>
</organism>
<dbReference type="InterPro" id="IPR003721">
    <property type="entry name" value="Pantoate_ligase"/>
</dbReference>
<evidence type="ECO:0000256" key="8">
    <source>
        <dbReference type="ARBA" id="ARBA00022655"/>
    </source>
</evidence>
<gene>
    <name evidence="13 14" type="primary">panC</name>
    <name evidence="14" type="ORF">Enr13x_41730</name>
</gene>
<comment type="subunit">
    <text evidence="13">Homodimer.</text>
</comment>
<comment type="function">
    <text evidence="12 13">Catalyzes the condensation of pantoate with beta-alanine in an ATP-dependent reaction via a pantoyl-adenylate intermediate.</text>
</comment>
<feature type="binding site" evidence="13">
    <location>
        <position position="61"/>
    </location>
    <ligand>
        <name>(R)-pantoate</name>
        <dbReference type="ChEBI" id="CHEBI:15980"/>
    </ligand>
</feature>
<dbReference type="PANTHER" id="PTHR21299:SF1">
    <property type="entry name" value="PANTOATE--BETA-ALANINE LIGASE"/>
    <property type="match status" value="1"/>
</dbReference>